<dbReference type="Gene3D" id="2.60.120.1440">
    <property type="match status" value="1"/>
</dbReference>
<dbReference type="STRING" id="1703345.A3860_36200"/>
<dbReference type="RefSeq" id="WP_158085426.1">
    <property type="nucleotide sequence ID" value="NZ_LVYD01000073.1"/>
</dbReference>
<dbReference type="PIRSF" id="PIRSF018266">
    <property type="entry name" value="FecR"/>
    <property type="match status" value="1"/>
</dbReference>
<dbReference type="InterPro" id="IPR012373">
    <property type="entry name" value="Ferrdict_sens_TM"/>
</dbReference>
<keyword evidence="4" id="KW-1185">Reference proteome</keyword>
<dbReference type="Pfam" id="PF04773">
    <property type="entry name" value="FecR"/>
    <property type="match status" value="1"/>
</dbReference>
<name>A0A1V9FN47_9BACT</name>
<proteinExistence type="predicted"/>
<feature type="transmembrane region" description="Helical" evidence="1">
    <location>
        <begin position="55"/>
        <end position="73"/>
    </location>
</feature>
<dbReference type="AlphaFoldDB" id="A0A1V9FN47"/>
<keyword evidence="1" id="KW-1133">Transmembrane helix</keyword>
<evidence type="ECO:0000256" key="1">
    <source>
        <dbReference type="SAM" id="Phobius"/>
    </source>
</evidence>
<accession>A0A1V9FN47</accession>
<feature type="domain" description="FecR protein" evidence="2">
    <location>
        <begin position="93"/>
        <end position="181"/>
    </location>
</feature>
<keyword evidence="1" id="KW-0812">Transmembrane</keyword>
<organism evidence="3 4">
    <name type="scientific">Niastella vici</name>
    <dbReference type="NCBI Taxonomy" id="1703345"/>
    <lineage>
        <taxon>Bacteria</taxon>
        <taxon>Pseudomonadati</taxon>
        <taxon>Bacteroidota</taxon>
        <taxon>Chitinophagia</taxon>
        <taxon>Chitinophagales</taxon>
        <taxon>Chitinophagaceae</taxon>
        <taxon>Niastella</taxon>
    </lineage>
</organism>
<keyword evidence="1" id="KW-0472">Membrane</keyword>
<comment type="caution">
    <text evidence="3">The sequence shown here is derived from an EMBL/GenBank/DDBJ whole genome shotgun (WGS) entry which is preliminary data.</text>
</comment>
<gene>
    <name evidence="3" type="ORF">A3860_36200</name>
</gene>
<dbReference type="PANTHER" id="PTHR30273">
    <property type="entry name" value="PERIPLASMIC SIGNAL SENSOR AND SIGMA FACTOR ACTIVATOR FECR-RELATED"/>
    <property type="match status" value="1"/>
</dbReference>
<dbReference type="GO" id="GO:0016989">
    <property type="term" value="F:sigma factor antagonist activity"/>
    <property type="evidence" value="ECO:0007669"/>
    <property type="project" value="TreeGrafter"/>
</dbReference>
<sequence length="283" mass="31820">MPRRSKHHKDNKENQADEQWLQAWDSPVNIGMQKKQGLLNSINDRIDNRQRRRKQLFFIGLSAAAAMLVALFIKMPGGGLQPDKDPWQELASNDSSKKILLEDGSVLWLAPYSTVKVHTDFSKQRSTMLMKGTAFFSVAKDAQHPFTIGVNRQMVTVVGTAFTIRKIDSVDLQLTVKEGKVALNNTSGNKLVTAGQQVLTARAVTGSLQIIDPDAADWWLQQQVRLQNIPLEELLNRIETYYQVKLTHGTIKKNNKVTLTWDLTIPLNENLAVLNTLTGLNIH</sequence>
<dbReference type="Proteomes" id="UP000192796">
    <property type="component" value="Unassembled WGS sequence"/>
</dbReference>
<evidence type="ECO:0000313" key="3">
    <source>
        <dbReference type="EMBL" id="OQP59727.1"/>
    </source>
</evidence>
<dbReference type="InterPro" id="IPR006860">
    <property type="entry name" value="FecR"/>
</dbReference>
<evidence type="ECO:0000313" key="4">
    <source>
        <dbReference type="Proteomes" id="UP000192796"/>
    </source>
</evidence>
<evidence type="ECO:0000259" key="2">
    <source>
        <dbReference type="Pfam" id="PF04773"/>
    </source>
</evidence>
<dbReference type="OrthoDB" id="651134at2"/>
<protein>
    <recommendedName>
        <fullName evidence="2">FecR protein domain-containing protein</fullName>
    </recommendedName>
</protein>
<dbReference type="EMBL" id="LVYD01000073">
    <property type="protein sequence ID" value="OQP59727.1"/>
    <property type="molecule type" value="Genomic_DNA"/>
</dbReference>
<dbReference type="PANTHER" id="PTHR30273:SF2">
    <property type="entry name" value="PROTEIN FECR"/>
    <property type="match status" value="1"/>
</dbReference>
<reference evidence="3 4" key="1">
    <citation type="submission" date="2016-03" db="EMBL/GenBank/DDBJ databases">
        <title>Niastella vici sp. nov., isolated from farmland soil.</title>
        <authorList>
            <person name="Chen L."/>
            <person name="Wang D."/>
            <person name="Yang S."/>
            <person name="Wang G."/>
        </authorList>
    </citation>
    <scope>NUCLEOTIDE SEQUENCE [LARGE SCALE GENOMIC DNA]</scope>
    <source>
        <strain evidence="3 4">DJ57</strain>
    </source>
</reference>